<feature type="region of interest" description="Disordered" evidence="1">
    <location>
        <begin position="97"/>
        <end position="153"/>
    </location>
</feature>
<dbReference type="Pfam" id="PF09429">
    <property type="entry name" value="Wbp11"/>
    <property type="match status" value="1"/>
</dbReference>
<organism evidence="3 4">
    <name type="scientific">Toxoplasma gondii GAB2-2007-GAL-DOM2</name>
    <dbReference type="NCBI Taxonomy" id="1130820"/>
    <lineage>
        <taxon>Eukaryota</taxon>
        <taxon>Sar</taxon>
        <taxon>Alveolata</taxon>
        <taxon>Apicomplexa</taxon>
        <taxon>Conoidasida</taxon>
        <taxon>Coccidia</taxon>
        <taxon>Eucoccidiorida</taxon>
        <taxon>Eimeriorina</taxon>
        <taxon>Sarcocystidae</taxon>
        <taxon>Toxoplasma</taxon>
    </lineage>
</organism>
<evidence type="ECO:0000313" key="3">
    <source>
        <dbReference type="EMBL" id="KFG43652.1"/>
    </source>
</evidence>
<dbReference type="Proteomes" id="UP000028837">
    <property type="component" value="Unassembled WGS sequence"/>
</dbReference>
<evidence type="ECO:0000256" key="1">
    <source>
        <dbReference type="SAM" id="MobiDB-lite"/>
    </source>
</evidence>
<feature type="compositionally biased region" description="Basic and acidic residues" evidence="1">
    <location>
        <begin position="112"/>
        <end position="121"/>
    </location>
</feature>
<feature type="compositionally biased region" description="Basic and acidic residues" evidence="1">
    <location>
        <begin position="204"/>
        <end position="214"/>
    </location>
</feature>
<gene>
    <name evidence="3" type="ORF">TGDOM2_270710</name>
</gene>
<feature type="compositionally biased region" description="Pro residues" evidence="1">
    <location>
        <begin position="332"/>
        <end position="349"/>
    </location>
</feature>
<feature type="compositionally biased region" description="Acidic residues" evidence="1">
    <location>
        <begin position="246"/>
        <end position="256"/>
    </location>
</feature>
<evidence type="ECO:0000313" key="4">
    <source>
        <dbReference type="Proteomes" id="UP000028837"/>
    </source>
</evidence>
<name>A0A086KGY4_TOXGO</name>
<feature type="compositionally biased region" description="Polar residues" evidence="1">
    <location>
        <begin position="286"/>
        <end position="297"/>
    </location>
</feature>
<sequence length="561" mass="61072">MKKIKVKSGELKAVNPSDTYRKTQRDKEKKKNKMDRRHNRELSILKRNPRVIKEELDKLCEIEKTNVLRDGQRRRKQKLQQLWDIAVQSVEAERRARKAELQMEEPFGEEAAAEKEGDEHPLSPGEQRSLTSSDVPRDPRRRAVRPQERFDDEFILKLDQEQRRYYNPALCNAGIFRHPDGSLRGYPPTVRQGAFDMRREYFESLESERRKKEGLSSSSEENSETWSDVSDGEHARERGESREKDGEEEDSNEDDILASIPLPDDLPPGFSPEPPSLPPAPAPGPTQSSPFGVQSPSAASAFVLPTSFAETAGVSPGSNSSPSGHMPSAFPFRPPPPPPFMFPPPPIPFMPRHLQSDASGPQQAPNASPVPPTFPSSLSSPSSLPSSLPPFPSSALPSASPSGSSGPNAEQTGTPSSSSPYSAPPAIWKVNGPQAVREARAAPYTPPETKSALPAAAMAFVPTQLRTKNKPSPVAPRLALQQVSAFSTGLGNAHQNRSKETGTASHGGKPGGVASFLTKKPVSAFGTDPRGNAQDRAGSAPDPSRNLDDLFNDFLREVGEA</sequence>
<feature type="region of interest" description="Disordered" evidence="1">
    <location>
        <begin position="310"/>
        <end position="450"/>
    </location>
</feature>
<protein>
    <submittedName>
        <fullName evidence="3">WW domain binding protein 11</fullName>
    </submittedName>
</protein>
<evidence type="ECO:0000259" key="2">
    <source>
        <dbReference type="Pfam" id="PF09429"/>
    </source>
</evidence>
<reference evidence="3 4" key="1">
    <citation type="submission" date="2014-02" db="EMBL/GenBank/DDBJ databases">
        <authorList>
            <person name="Sibley D."/>
            <person name="Venepally P."/>
            <person name="Karamycheva S."/>
            <person name="Hadjithomas M."/>
            <person name="Khan A."/>
            <person name="Brunk B."/>
            <person name="Roos D."/>
            <person name="Caler E."/>
            <person name="Lorenzi H."/>
        </authorList>
    </citation>
    <scope>NUCLEOTIDE SEQUENCE [LARGE SCALE GENOMIC DNA]</scope>
    <source>
        <strain evidence="3 4">GAB2-2007-GAL-DOM2</strain>
    </source>
</reference>
<feature type="compositionally biased region" description="Pro residues" evidence="1">
    <location>
        <begin position="264"/>
        <end position="284"/>
    </location>
</feature>
<feature type="compositionally biased region" description="Low complexity" evidence="1">
    <location>
        <begin position="375"/>
        <end position="386"/>
    </location>
</feature>
<proteinExistence type="predicted"/>
<feature type="compositionally biased region" description="Low complexity" evidence="1">
    <location>
        <begin position="393"/>
        <end position="407"/>
    </location>
</feature>
<dbReference type="OrthoDB" id="332686at2759"/>
<feature type="compositionally biased region" description="Basic and acidic residues" evidence="1">
    <location>
        <begin position="19"/>
        <end position="29"/>
    </location>
</feature>
<feature type="region of interest" description="Disordered" evidence="1">
    <location>
        <begin position="204"/>
        <end position="297"/>
    </location>
</feature>
<dbReference type="AlphaFoldDB" id="A0A086KGY4"/>
<feature type="compositionally biased region" description="Low complexity" evidence="1">
    <location>
        <begin position="313"/>
        <end position="331"/>
    </location>
</feature>
<dbReference type="InterPro" id="IPR019007">
    <property type="entry name" value="Wbp11/ELF5/Saf1_N"/>
</dbReference>
<comment type="caution">
    <text evidence="3">The sequence shown here is derived from an EMBL/GenBank/DDBJ whole genome shotgun (WGS) entry which is preliminary data.</text>
</comment>
<accession>A0A086KGY4</accession>
<dbReference type="PRINTS" id="PR01217">
    <property type="entry name" value="PRICHEXTENSN"/>
</dbReference>
<feature type="compositionally biased region" description="Low complexity" evidence="1">
    <location>
        <begin position="415"/>
        <end position="426"/>
    </location>
</feature>
<feature type="region of interest" description="Disordered" evidence="1">
    <location>
        <begin position="489"/>
        <end position="553"/>
    </location>
</feature>
<feature type="region of interest" description="Disordered" evidence="1">
    <location>
        <begin position="1"/>
        <end position="44"/>
    </location>
</feature>
<feature type="domain" description="Wbp11/ELF5/Saf1 N-terminal" evidence="2">
    <location>
        <begin position="12"/>
        <end position="84"/>
    </location>
</feature>
<dbReference type="GO" id="GO:0006396">
    <property type="term" value="P:RNA processing"/>
    <property type="evidence" value="ECO:0007669"/>
    <property type="project" value="InterPro"/>
</dbReference>
<feature type="compositionally biased region" description="Polar residues" evidence="1">
    <location>
        <begin position="356"/>
        <end position="366"/>
    </location>
</feature>
<dbReference type="EMBL" id="AHZU02000497">
    <property type="protein sequence ID" value="KFG43652.1"/>
    <property type="molecule type" value="Genomic_DNA"/>
</dbReference>
<dbReference type="VEuPathDB" id="ToxoDB:TGDOM2_270710"/>
<feature type="compositionally biased region" description="Basic and acidic residues" evidence="1">
    <location>
        <begin position="231"/>
        <end position="245"/>
    </location>
</feature>